<dbReference type="PROSITE" id="PS00236">
    <property type="entry name" value="NEUROTR_ION_CHANNEL"/>
    <property type="match status" value="1"/>
</dbReference>
<gene>
    <name evidence="8" type="ORF">CGI_10004311</name>
</gene>
<keyword evidence="8" id="KW-0675">Receptor</keyword>
<evidence type="ECO:0000256" key="2">
    <source>
        <dbReference type="ARBA" id="ARBA00022692"/>
    </source>
</evidence>
<feature type="transmembrane region" description="Helical" evidence="5">
    <location>
        <begin position="288"/>
        <end position="316"/>
    </location>
</feature>
<dbReference type="InterPro" id="IPR036734">
    <property type="entry name" value="Neur_chan_lig-bd_sf"/>
</dbReference>
<dbReference type="SUPFAM" id="SSF63712">
    <property type="entry name" value="Nicotinic receptor ligand binding domain-like"/>
    <property type="match status" value="1"/>
</dbReference>
<dbReference type="InterPro" id="IPR006029">
    <property type="entry name" value="Neurotrans-gated_channel_TM"/>
</dbReference>
<feature type="domain" description="Neurotransmitter-gated ion-channel transmembrane" evidence="7">
    <location>
        <begin position="233"/>
        <end position="336"/>
    </location>
</feature>
<accession>K1PSN6</accession>
<dbReference type="InParanoid" id="K1PSN6"/>
<evidence type="ECO:0000259" key="6">
    <source>
        <dbReference type="Pfam" id="PF02931"/>
    </source>
</evidence>
<organism evidence="8">
    <name type="scientific">Magallana gigas</name>
    <name type="common">Pacific oyster</name>
    <name type="synonym">Crassostrea gigas</name>
    <dbReference type="NCBI Taxonomy" id="29159"/>
    <lineage>
        <taxon>Eukaryota</taxon>
        <taxon>Metazoa</taxon>
        <taxon>Spiralia</taxon>
        <taxon>Lophotrochozoa</taxon>
        <taxon>Mollusca</taxon>
        <taxon>Bivalvia</taxon>
        <taxon>Autobranchia</taxon>
        <taxon>Pteriomorphia</taxon>
        <taxon>Ostreida</taxon>
        <taxon>Ostreoidea</taxon>
        <taxon>Ostreidae</taxon>
        <taxon>Magallana</taxon>
    </lineage>
</organism>
<feature type="transmembrane region" description="Helical" evidence="5">
    <location>
        <begin position="258"/>
        <end position="276"/>
    </location>
</feature>
<dbReference type="GO" id="GO:0016020">
    <property type="term" value="C:membrane"/>
    <property type="evidence" value="ECO:0007669"/>
    <property type="project" value="UniProtKB-SubCell"/>
</dbReference>
<feature type="transmembrane region" description="Helical" evidence="5">
    <location>
        <begin position="373"/>
        <end position="393"/>
    </location>
</feature>
<dbReference type="GO" id="GO:0005230">
    <property type="term" value="F:extracellular ligand-gated monoatomic ion channel activity"/>
    <property type="evidence" value="ECO:0007669"/>
    <property type="project" value="InterPro"/>
</dbReference>
<feature type="chain" id="PRO_5036530311" evidence="5">
    <location>
        <begin position="21"/>
        <end position="397"/>
    </location>
</feature>
<dbReference type="InterPro" id="IPR018000">
    <property type="entry name" value="Neurotransmitter_ion_chnl_CS"/>
</dbReference>
<keyword evidence="5" id="KW-0407">Ion channel</keyword>
<dbReference type="Pfam" id="PF02931">
    <property type="entry name" value="Neur_chan_LBD"/>
    <property type="match status" value="1"/>
</dbReference>
<dbReference type="EMBL" id="JH817224">
    <property type="protein sequence ID" value="EKC27277.1"/>
    <property type="molecule type" value="Genomic_DNA"/>
</dbReference>
<dbReference type="InterPro" id="IPR038050">
    <property type="entry name" value="Neuro_actylchol_rec"/>
</dbReference>
<dbReference type="CDD" id="cd19051">
    <property type="entry name" value="LGIC_TM_cation"/>
    <property type="match status" value="1"/>
</dbReference>
<dbReference type="AlphaFoldDB" id="K1PSN6"/>
<dbReference type="PRINTS" id="PR00252">
    <property type="entry name" value="NRIONCHANNEL"/>
</dbReference>
<feature type="transmembrane region" description="Helical" evidence="5">
    <location>
        <begin position="229"/>
        <end position="252"/>
    </location>
</feature>
<evidence type="ECO:0000256" key="3">
    <source>
        <dbReference type="ARBA" id="ARBA00022989"/>
    </source>
</evidence>
<keyword evidence="4 5" id="KW-0472">Membrane</keyword>
<evidence type="ECO:0000313" key="8">
    <source>
        <dbReference type="EMBL" id="EKC27277.1"/>
    </source>
</evidence>
<dbReference type="HOGENOM" id="CLU_018074_0_1_1"/>
<evidence type="ECO:0000256" key="1">
    <source>
        <dbReference type="ARBA" id="ARBA00004141"/>
    </source>
</evidence>
<reference evidence="8" key="1">
    <citation type="journal article" date="2012" name="Nature">
        <title>The oyster genome reveals stress adaptation and complexity of shell formation.</title>
        <authorList>
            <person name="Zhang G."/>
            <person name="Fang X."/>
            <person name="Guo X."/>
            <person name="Li L."/>
            <person name="Luo R."/>
            <person name="Xu F."/>
            <person name="Yang P."/>
            <person name="Zhang L."/>
            <person name="Wang X."/>
            <person name="Qi H."/>
            <person name="Xiong Z."/>
            <person name="Que H."/>
            <person name="Xie Y."/>
            <person name="Holland P.W."/>
            <person name="Paps J."/>
            <person name="Zhu Y."/>
            <person name="Wu F."/>
            <person name="Chen Y."/>
            <person name="Wang J."/>
            <person name="Peng C."/>
            <person name="Meng J."/>
            <person name="Yang L."/>
            <person name="Liu J."/>
            <person name="Wen B."/>
            <person name="Zhang N."/>
            <person name="Huang Z."/>
            <person name="Zhu Q."/>
            <person name="Feng Y."/>
            <person name="Mount A."/>
            <person name="Hedgecock D."/>
            <person name="Xu Z."/>
            <person name="Liu Y."/>
            <person name="Domazet-Loso T."/>
            <person name="Du Y."/>
            <person name="Sun X."/>
            <person name="Zhang S."/>
            <person name="Liu B."/>
            <person name="Cheng P."/>
            <person name="Jiang X."/>
            <person name="Li J."/>
            <person name="Fan D."/>
            <person name="Wang W."/>
            <person name="Fu W."/>
            <person name="Wang T."/>
            <person name="Wang B."/>
            <person name="Zhang J."/>
            <person name="Peng Z."/>
            <person name="Li Y."/>
            <person name="Li N."/>
            <person name="Wang J."/>
            <person name="Chen M."/>
            <person name="He Y."/>
            <person name="Tan F."/>
            <person name="Song X."/>
            <person name="Zheng Q."/>
            <person name="Huang R."/>
            <person name="Yang H."/>
            <person name="Du X."/>
            <person name="Chen L."/>
            <person name="Yang M."/>
            <person name="Gaffney P.M."/>
            <person name="Wang S."/>
            <person name="Luo L."/>
            <person name="She Z."/>
            <person name="Ming Y."/>
            <person name="Huang W."/>
            <person name="Zhang S."/>
            <person name="Huang B."/>
            <person name="Zhang Y."/>
            <person name="Qu T."/>
            <person name="Ni P."/>
            <person name="Miao G."/>
            <person name="Wang J."/>
            <person name="Wang Q."/>
            <person name="Steinberg C.E."/>
            <person name="Wang H."/>
            <person name="Li N."/>
            <person name="Qian L."/>
            <person name="Zhang G."/>
            <person name="Li Y."/>
            <person name="Yang H."/>
            <person name="Liu X."/>
            <person name="Wang J."/>
            <person name="Yin Y."/>
            <person name="Wang J."/>
        </authorList>
    </citation>
    <scope>NUCLEOTIDE SEQUENCE [LARGE SCALE GENOMIC DNA]</scope>
    <source>
        <strain evidence="8">05x7-T-G4-1.051#20</strain>
    </source>
</reference>
<evidence type="ECO:0000259" key="7">
    <source>
        <dbReference type="Pfam" id="PF02932"/>
    </source>
</evidence>
<feature type="signal peptide" evidence="5">
    <location>
        <begin position="1"/>
        <end position="20"/>
    </location>
</feature>
<dbReference type="OrthoDB" id="6142676at2759"/>
<keyword evidence="3 5" id="KW-1133">Transmembrane helix</keyword>
<keyword evidence="5" id="KW-0406">Ion transport</keyword>
<dbReference type="Gene3D" id="2.70.170.10">
    <property type="entry name" value="Neurotransmitter-gated ion-channel ligand-binding domain"/>
    <property type="match status" value="1"/>
</dbReference>
<comment type="subcellular location">
    <subcellularLocation>
        <location evidence="1">Membrane</location>
        <topology evidence="1">Multi-pass membrane protein</topology>
    </subcellularLocation>
</comment>
<dbReference type="Pfam" id="PF02932">
    <property type="entry name" value="Neur_chan_memb"/>
    <property type="match status" value="1"/>
</dbReference>
<dbReference type="Gene3D" id="1.20.58.390">
    <property type="entry name" value="Neurotransmitter-gated ion-channel transmembrane domain"/>
    <property type="match status" value="1"/>
</dbReference>
<dbReference type="InterPro" id="IPR006202">
    <property type="entry name" value="Neur_chan_lig-bd"/>
</dbReference>
<name>K1PSN6_MAGGI</name>
<evidence type="ECO:0000256" key="4">
    <source>
        <dbReference type="ARBA" id="ARBA00023136"/>
    </source>
</evidence>
<keyword evidence="2 5" id="KW-0812">Transmembrane</keyword>
<dbReference type="InterPro" id="IPR036719">
    <property type="entry name" value="Neuro-gated_channel_TM_sf"/>
</dbReference>
<sequence>MLVTKLFFPIVLFQTCFVNGKKSQAEIVYGDLFADYNKNILPQEERSVPVNVSMTFLLFGIREFDELTGNFSVMAAFYLTWTDFRLKWNASLYNNTDVLVISESSNIWTPNPVIANPYDSMKGFVNNMFPVTLNNQGKIIWVPGDIISSVCDVDVTHYPFDVQICELDFVCWGYSSYSLVLHSPTKELPLTHYSKHGEWRLVNTTTKSTNDGISSVSVKIAMRRRPMFVVLNLILPVVCMTVLNLLVFVLPVESGERVSYSITVLLAIAVFFTLVGENLPKTSFRTAIVSYFLFSYLIISTVICAFVILSSSLYYADAKRPVPKLLLRVQEKLRSRKSHRERKYALKEKSDDVLSDDEDLLTWKILSRWFDNFALGICVIAIAASITVLFIIVPREQ</sequence>
<evidence type="ECO:0000256" key="5">
    <source>
        <dbReference type="RuleBase" id="RU000687"/>
    </source>
</evidence>
<dbReference type="SUPFAM" id="SSF90112">
    <property type="entry name" value="Neurotransmitter-gated ion-channel transmembrane pore"/>
    <property type="match status" value="1"/>
</dbReference>
<dbReference type="InterPro" id="IPR006201">
    <property type="entry name" value="Neur_channel"/>
</dbReference>
<protein>
    <submittedName>
        <fullName evidence="8">Neuronal acetylcholine receptor subunit alpha-7</fullName>
    </submittedName>
</protein>
<keyword evidence="5" id="KW-0732">Signal</keyword>
<keyword evidence="5" id="KW-0813">Transport</keyword>
<dbReference type="PANTHER" id="PTHR18945">
    <property type="entry name" value="NEUROTRANSMITTER GATED ION CHANNEL"/>
    <property type="match status" value="1"/>
</dbReference>
<dbReference type="CDD" id="cd18989">
    <property type="entry name" value="LGIC_ECD_cation"/>
    <property type="match status" value="1"/>
</dbReference>
<dbReference type="FunFam" id="2.70.170.10:FF:000028">
    <property type="entry name" value="AcetylCholine Receptor"/>
    <property type="match status" value="1"/>
</dbReference>
<proteinExistence type="inferred from homology"/>
<comment type="similarity">
    <text evidence="5">Belongs to the ligand-gated ion channel (TC 1.A.9) family.</text>
</comment>
<feature type="domain" description="Neurotransmitter-gated ion-channel ligand-binding" evidence="6">
    <location>
        <begin position="28"/>
        <end position="226"/>
    </location>
</feature>
<dbReference type="GO" id="GO:0004888">
    <property type="term" value="F:transmembrane signaling receptor activity"/>
    <property type="evidence" value="ECO:0007669"/>
    <property type="project" value="InterPro"/>
</dbReference>